<evidence type="ECO:0008006" key="3">
    <source>
        <dbReference type="Google" id="ProtNLM"/>
    </source>
</evidence>
<name>A0A316E1U5_9BACT</name>
<evidence type="ECO:0000313" key="2">
    <source>
        <dbReference type="Proteomes" id="UP000245489"/>
    </source>
</evidence>
<dbReference type="AlphaFoldDB" id="A0A316E1U5"/>
<sequence>MNKCKNSKLVLFFLSIFFYHSVNVLGQYSDKWISLKYESVRHRPNHFYFSKIIDERKDRTKIGEVYGANQLEKQLKLSGGTVKTIQSYLSKAFFKNANEYSIVFKIKELFVDENLDNSKIKGKCKIKIAYSFIRDTTEVELTDFQTAITYTRSLGEYNNYEILLSKVLEKSVNYFDEWMEENYDKNPKLIKSINLVVKPDYLLDNPEKGDTIFWSPNRKMTWSDFKGQMPKSTKYSAQIFNNFEYSAPLKLEDGILTIDLQMKVYMLKSASWTSSTSLSDYSIAHEQLHFDLTKLIAERFKEKAKQILTVDNYDSELQMLFIEMYREMNRVQKEYDDESNHSINTFSQQKWQNKTMEEMRNLGIR</sequence>
<accession>A0A316E1U5</accession>
<dbReference type="EMBL" id="QGGO01000015">
    <property type="protein sequence ID" value="PWK24444.1"/>
    <property type="molecule type" value="Genomic_DNA"/>
</dbReference>
<dbReference type="Proteomes" id="UP000245489">
    <property type="component" value="Unassembled WGS sequence"/>
</dbReference>
<evidence type="ECO:0000313" key="1">
    <source>
        <dbReference type="EMBL" id="PWK24444.1"/>
    </source>
</evidence>
<comment type="caution">
    <text evidence="1">The sequence shown here is derived from an EMBL/GenBank/DDBJ whole genome shotgun (WGS) entry which is preliminary data.</text>
</comment>
<organism evidence="1 2">
    <name type="scientific">Arcicella aurantiaca</name>
    <dbReference type="NCBI Taxonomy" id="591202"/>
    <lineage>
        <taxon>Bacteria</taxon>
        <taxon>Pseudomonadati</taxon>
        <taxon>Bacteroidota</taxon>
        <taxon>Cytophagia</taxon>
        <taxon>Cytophagales</taxon>
        <taxon>Flectobacillaceae</taxon>
        <taxon>Arcicella</taxon>
    </lineage>
</organism>
<keyword evidence="2" id="KW-1185">Reference proteome</keyword>
<reference evidence="1 2" key="1">
    <citation type="submission" date="2018-05" db="EMBL/GenBank/DDBJ databases">
        <title>Genomic Encyclopedia of Archaeal and Bacterial Type Strains, Phase II (KMG-II): from individual species to whole genera.</title>
        <authorList>
            <person name="Goeker M."/>
        </authorList>
    </citation>
    <scope>NUCLEOTIDE SEQUENCE [LARGE SCALE GENOMIC DNA]</scope>
    <source>
        <strain evidence="1 2">DSM 22214</strain>
    </source>
</reference>
<dbReference type="OrthoDB" id="5431540at2"/>
<dbReference type="RefSeq" id="WP_146199167.1">
    <property type="nucleotide sequence ID" value="NZ_QGGO01000015.1"/>
</dbReference>
<protein>
    <recommendedName>
        <fullName evidence="3">DUF922 domain-containing protein</fullName>
    </recommendedName>
</protein>
<gene>
    <name evidence="1" type="ORF">LV89_02957</name>
</gene>
<proteinExistence type="predicted"/>